<organism evidence="3 4">
    <name type="scientific">Insulibacter thermoxylanivorax</name>
    <dbReference type="NCBI Taxonomy" id="2749268"/>
    <lineage>
        <taxon>Bacteria</taxon>
        <taxon>Bacillati</taxon>
        <taxon>Bacillota</taxon>
        <taxon>Bacilli</taxon>
        <taxon>Bacillales</taxon>
        <taxon>Paenibacillaceae</taxon>
        <taxon>Insulibacter</taxon>
    </lineage>
</organism>
<dbReference type="InterPro" id="IPR045006">
    <property type="entry name" value="CHLI-like"/>
</dbReference>
<gene>
    <name evidence="3" type="primary">comM</name>
    <name evidence="3" type="ORF">PRECH8_10430</name>
</gene>
<evidence type="ECO:0000256" key="1">
    <source>
        <dbReference type="ARBA" id="ARBA00006354"/>
    </source>
</evidence>
<reference evidence="3" key="1">
    <citation type="submission" date="2020-08" db="EMBL/GenBank/DDBJ databases">
        <authorList>
            <person name="Uke A."/>
            <person name="Chhe C."/>
            <person name="Baramee S."/>
            <person name="Kosugi A."/>
        </authorList>
    </citation>
    <scope>NUCLEOTIDE SEQUENCE</scope>
    <source>
        <strain evidence="3">DA-C8</strain>
    </source>
</reference>
<dbReference type="NCBIfam" id="TIGR00368">
    <property type="entry name" value="YifB family Mg chelatase-like AAA ATPase"/>
    <property type="match status" value="1"/>
</dbReference>
<keyword evidence="4" id="KW-1185">Reference proteome</keyword>
<comment type="caution">
    <text evidence="3">The sequence shown here is derived from an EMBL/GenBank/DDBJ whole genome shotgun (WGS) entry which is preliminary data.</text>
</comment>
<accession>A0A916VEZ2</accession>
<dbReference type="GO" id="GO:0008233">
    <property type="term" value="F:peptidase activity"/>
    <property type="evidence" value="ECO:0007669"/>
    <property type="project" value="UniProtKB-KW"/>
</dbReference>
<dbReference type="InterPro" id="IPR025158">
    <property type="entry name" value="Mg_chelat-rel_C"/>
</dbReference>
<dbReference type="PANTHER" id="PTHR32039:SF7">
    <property type="entry name" value="COMPETENCE PROTEIN COMM"/>
    <property type="match status" value="1"/>
</dbReference>
<dbReference type="RefSeq" id="WP_200966016.1">
    <property type="nucleotide sequence ID" value="NZ_BMAQ01000006.1"/>
</dbReference>
<dbReference type="EMBL" id="BMAQ01000006">
    <property type="protein sequence ID" value="GFR37747.1"/>
    <property type="molecule type" value="Genomic_DNA"/>
</dbReference>
<dbReference type="Proteomes" id="UP000654993">
    <property type="component" value="Unassembled WGS sequence"/>
</dbReference>
<name>A0A916VEZ2_9BACL</name>
<dbReference type="Gene3D" id="3.40.50.300">
    <property type="entry name" value="P-loop containing nucleotide triphosphate hydrolases"/>
    <property type="match status" value="1"/>
</dbReference>
<keyword evidence="3" id="KW-0645">Protease</keyword>
<dbReference type="GO" id="GO:0005524">
    <property type="term" value="F:ATP binding"/>
    <property type="evidence" value="ECO:0007669"/>
    <property type="project" value="InterPro"/>
</dbReference>
<comment type="similarity">
    <text evidence="1">Belongs to the Mg-chelatase subunits D/I family. ComM subfamily.</text>
</comment>
<dbReference type="InterPro" id="IPR027417">
    <property type="entry name" value="P-loop_NTPase"/>
</dbReference>
<keyword evidence="3" id="KW-0378">Hydrolase</keyword>
<proteinExistence type="inferred from homology"/>
<dbReference type="Pfam" id="PF13541">
    <property type="entry name" value="ChlI"/>
    <property type="match status" value="1"/>
</dbReference>
<dbReference type="AlphaFoldDB" id="A0A916VEZ2"/>
<dbReference type="InterPro" id="IPR020568">
    <property type="entry name" value="Ribosomal_Su5_D2-typ_SF"/>
</dbReference>
<dbReference type="PANTHER" id="PTHR32039">
    <property type="entry name" value="MAGNESIUM-CHELATASE SUBUNIT CHLI"/>
    <property type="match status" value="1"/>
</dbReference>
<dbReference type="GO" id="GO:0006508">
    <property type="term" value="P:proteolysis"/>
    <property type="evidence" value="ECO:0007669"/>
    <property type="project" value="UniProtKB-KW"/>
</dbReference>
<evidence type="ECO:0000259" key="2">
    <source>
        <dbReference type="SMART" id="SM00382"/>
    </source>
</evidence>
<dbReference type="PRINTS" id="PR00830">
    <property type="entry name" value="ENDOLAPTASE"/>
</dbReference>
<feature type="domain" description="AAA+ ATPase" evidence="2">
    <location>
        <begin position="231"/>
        <end position="416"/>
    </location>
</feature>
<dbReference type="Pfam" id="PF01078">
    <property type="entry name" value="Mg_chelatase"/>
    <property type="match status" value="1"/>
</dbReference>
<evidence type="ECO:0000313" key="3">
    <source>
        <dbReference type="EMBL" id="GFR37747.1"/>
    </source>
</evidence>
<dbReference type="Pfam" id="PF13335">
    <property type="entry name" value="Mg_chelatase_C"/>
    <property type="match status" value="1"/>
</dbReference>
<evidence type="ECO:0000313" key="4">
    <source>
        <dbReference type="Proteomes" id="UP000654993"/>
    </source>
</evidence>
<dbReference type="SMART" id="SM00382">
    <property type="entry name" value="AAA"/>
    <property type="match status" value="1"/>
</dbReference>
<dbReference type="InterPro" id="IPR014721">
    <property type="entry name" value="Ribsml_uS5_D2-typ_fold_subgr"/>
</dbReference>
<dbReference type="InterPro" id="IPR000523">
    <property type="entry name" value="Mg_chelatse_chII-like_cat_dom"/>
</dbReference>
<sequence>MYGQVYGCCIHGIEGVVVEIEADLARGLPQIHLVGLPDSAVRESIDRIRAAIKNTGYRFPQERVTINLAPADLRKEGTAFDLAIAAGVLLASGEVKADVSRTMFIGELSLDGKVRPVPGVLPMAAAAKQAGFKRVILPAENAAEAGLISGIEIVPIRSLEHLRAMEADGSLPKPLGGEDSAQRNGLFSVHLQYSLSTAADDAQAIETPDIDYGDVQGQHQAKRAAMIAAAGRHHMLLIGPPGSGKTMIARRLPSILPPMSEEEALEVMKIYSVTGRLHANGRMMRQRPFRAPHHTISPAGLIGGSASPKPGEVSLSHHGVLFLDELPEFSRSTLEVLRQPIEDGIVTIGRARAICTFPTKFLLVAAMNPCPCGFSGSTSSKRACTCPSYRKEQYISRISGPLLDRIDLHVEVPYIEYAELSGDAGRSLTSAAMREMIAAAEQRQASRYREKTIRCNGDLRGEALRKYCKISKEAGEMLQEYYEALGLSIRAHDRILKIARTIADLDDHEQIDTAHLAEAIQYRALDIPLVNG</sequence>
<dbReference type="SUPFAM" id="SSF54211">
    <property type="entry name" value="Ribosomal protein S5 domain 2-like"/>
    <property type="match status" value="1"/>
</dbReference>
<protein>
    <submittedName>
        <fullName evidence="3">ATP-dependent protease</fullName>
    </submittedName>
</protein>
<dbReference type="InterPro" id="IPR004482">
    <property type="entry name" value="Mg_chelat-rel"/>
</dbReference>
<dbReference type="InterPro" id="IPR003593">
    <property type="entry name" value="AAA+_ATPase"/>
</dbReference>
<dbReference type="SUPFAM" id="SSF52540">
    <property type="entry name" value="P-loop containing nucleoside triphosphate hydrolases"/>
    <property type="match status" value="1"/>
</dbReference>
<reference evidence="3" key="2">
    <citation type="journal article" date="2021" name="Data Brief">
        <title>Draft genome sequence data of the facultative, thermophilic, xylanolytic bacterium Paenibacillus sp. strain DA-C8.</title>
        <authorList>
            <person name="Chhe C."/>
            <person name="Uke A."/>
            <person name="Baramee S."/>
            <person name="Ungkulpasvich U."/>
            <person name="Tachaapaikoon C."/>
            <person name="Pason P."/>
            <person name="Waeonukul R."/>
            <person name="Ratanakhanokchai K."/>
            <person name="Kosugi A."/>
        </authorList>
    </citation>
    <scope>NUCLEOTIDE SEQUENCE</scope>
    <source>
        <strain evidence="3">DA-C8</strain>
    </source>
</reference>
<dbReference type="Gene3D" id="3.30.230.10">
    <property type="match status" value="1"/>
</dbReference>